<dbReference type="Pfam" id="PF00126">
    <property type="entry name" value="HTH_1"/>
    <property type="match status" value="1"/>
</dbReference>
<dbReference type="PROSITE" id="PS50931">
    <property type="entry name" value="HTH_LYSR"/>
    <property type="match status" value="1"/>
</dbReference>
<dbReference type="GO" id="GO:0003700">
    <property type="term" value="F:DNA-binding transcription factor activity"/>
    <property type="evidence" value="ECO:0007669"/>
    <property type="project" value="InterPro"/>
</dbReference>
<sequence>MRQMNMNIRSLRNILRITETGSLTAAATNAHLTVQAISAQLNKIEDHYGFALFDRNSKGLTLTDAGRAIMPRIRELIAASGNLDESIAEIRGQNRRQLRIAMNTTLGQEAMSRLLDHFMALFTGYDIQFSAGETHENLRGVSEKKVDLAVFLGSPPEDLPYVELDGFEIEVVSASTSTDVLKRASERKDRFLVRPNDSCPYSVGFTQFVDQKLPGMSPEFIESRTILSASEHLTVTLVRQIDGIGILSRDVARKGNLAILPDFEVRLPVRLAVDATKLEGAIGQRLRSLNVKPLAVCANIDGKSAIQSVGRQKKHVASPCLERN</sequence>
<reference evidence="6 7" key="1">
    <citation type="submission" date="2019-12" db="EMBL/GenBank/DDBJ databases">
        <title>Whole-genome sequencing of Allorhizobium vitis.</title>
        <authorList>
            <person name="Gan H.M."/>
            <person name="Szegedi E."/>
            <person name="Burr T."/>
            <person name="Savka M.A."/>
        </authorList>
    </citation>
    <scope>NUCLEOTIDE SEQUENCE [LARGE SCALE GENOMIC DNA]</scope>
    <source>
        <strain evidence="6 7">CG989</strain>
    </source>
</reference>
<comment type="caution">
    <text evidence="6">The sequence shown here is derived from an EMBL/GenBank/DDBJ whole genome shotgun (WGS) entry which is preliminary data.</text>
</comment>
<accession>A0AAE4WD64</accession>
<dbReference type="PANTHER" id="PTHR30126">
    <property type="entry name" value="HTH-TYPE TRANSCRIPTIONAL REGULATOR"/>
    <property type="match status" value="1"/>
</dbReference>
<dbReference type="SUPFAM" id="SSF46785">
    <property type="entry name" value="Winged helix' DNA-binding domain"/>
    <property type="match status" value="1"/>
</dbReference>
<feature type="domain" description="HTH lysR-type" evidence="5">
    <location>
        <begin position="6"/>
        <end position="63"/>
    </location>
</feature>
<evidence type="ECO:0000256" key="2">
    <source>
        <dbReference type="ARBA" id="ARBA00023015"/>
    </source>
</evidence>
<protein>
    <submittedName>
        <fullName evidence="6">LysR family transcriptional regulator</fullName>
    </submittedName>
</protein>
<gene>
    <name evidence="6" type="ORF">GOZ95_14865</name>
</gene>
<dbReference type="Gene3D" id="3.40.190.10">
    <property type="entry name" value="Periplasmic binding protein-like II"/>
    <property type="match status" value="1"/>
</dbReference>
<dbReference type="InterPro" id="IPR036388">
    <property type="entry name" value="WH-like_DNA-bd_sf"/>
</dbReference>
<dbReference type="SUPFAM" id="SSF53850">
    <property type="entry name" value="Periplasmic binding protein-like II"/>
    <property type="match status" value="1"/>
</dbReference>
<evidence type="ECO:0000313" key="7">
    <source>
        <dbReference type="Proteomes" id="UP000436692"/>
    </source>
</evidence>
<comment type="similarity">
    <text evidence="1">Belongs to the LysR transcriptional regulatory family.</text>
</comment>
<dbReference type="AlphaFoldDB" id="A0AAE4WD64"/>
<proteinExistence type="inferred from homology"/>
<keyword evidence="2" id="KW-0805">Transcription regulation</keyword>
<dbReference type="InterPro" id="IPR005119">
    <property type="entry name" value="LysR_subst-bd"/>
</dbReference>
<dbReference type="Proteomes" id="UP000436692">
    <property type="component" value="Unassembled WGS sequence"/>
</dbReference>
<organism evidence="6 7">
    <name type="scientific">Agrobacterium vitis</name>
    <name type="common">Rhizobium vitis</name>
    <dbReference type="NCBI Taxonomy" id="373"/>
    <lineage>
        <taxon>Bacteria</taxon>
        <taxon>Pseudomonadati</taxon>
        <taxon>Pseudomonadota</taxon>
        <taxon>Alphaproteobacteria</taxon>
        <taxon>Hyphomicrobiales</taxon>
        <taxon>Rhizobiaceae</taxon>
        <taxon>Rhizobium/Agrobacterium group</taxon>
        <taxon>Agrobacterium</taxon>
    </lineage>
</organism>
<dbReference type="Pfam" id="PF03466">
    <property type="entry name" value="LysR_substrate"/>
    <property type="match status" value="1"/>
</dbReference>
<evidence type="ECO:0000259" key="5">
    <source>
        <dbReference type="PROSITE" id="PS50931"/>
    </source>
</evidence>
<keyword evidence="3" id="KW-0238">DNA-binding</keyword>
<dbReference type="PANTHER" id="PTHR30126:SF39">
    <property type="entry name" value="HTH-TYPE TRANSCRIPTIONAL REGULATOR CYSL"/>
    <property type="match status" value="1"/>
</dbReference>
<evidence type="ECO:0000313" key="6">
    <source>
        <dbReference type="EMBL" id="MUZ58722.1"/>
    </source>
</evidence>
<evidence type="ECO:0000256" key="3">
    <source>
        <dbReference type="ARBA" id="ARBA00023125"/>
    </source>
</evidence>
<evidence type="ECO:0000256" key="1">
    <source>
        <dbReference type="ARBA" id="ARBA00009437"/>
    </source>
</evidence>
<dbReference type="InterPro" id="IPR036390">
    <property type="entry name" value="WH_DNA-bd_sf"/>
</dbReference>
<dbReference type="InterPro" id="IPR000847">
    <property type="entry name" value="LysR_HTH_N"/>
</dbReference>
<dbReference type="GO" id="GO:0000976">
    <property type="term" value="F:transcription cis-regulatory region binding"/>
    <property type="evidence" value="ECO:0007669"/>
    <property type="project" value="TreeGrafter"/>
</dbReference>
<dbReference type="EMBL" id="WPHM01000007">
    <property type="protein sequence ID" value="MUZ58722.1"/>
    <property type="molecule type" value="Genomic_DNA"/>
</dbReference>
<evidence type="ECO:0000256" key="4">
    <source>
        <dbReference type="ARBA" id="ARBA00023163"/>
    </source>
</evidence>
<name>A0AAE4WD64_AGRVI</name>
<keyword evidence="4" id="KW-0804">Transcription</keyword>
<dbReference type="Gene3D" id="1.10.10.10">
    <property type="entry name" value="Winged helix-like DNA-binding domain superfamily/Winged helix DNA-binding domain"/>
    <property type="match status" value="1"/>
</dbReference>